<dbReference type="Proteomes" id="UP000001072">
    <property type="component" value="Unassembled WGS sequence"/>
</dbReference>
<proteinExistence type="predicted"/>
<dbReference type="EMBL" id="GL883107">
    <property type="protein sequence ID" value="EGG06590.1"/>
    <property type="molecule type" value="Genomic_DNA"/>
</dbReference>
<keyword evidence="4" id="KW-1185">Reference proteome</keyword>
<dbReference type="Gene3D" id="3.90.70.80">
    <property type="match status" value="1"/>
</dbReference>
<dbReference type="HOGENOM" id="CLU_735827_0_0_1"/>
<dbReference type="KEGG" id="mlr:MELLADRAFT_63196"/>
<gene>
    <name evidence="3" type="ORF">MELLADRAFT_63196</name>
</gene>
<dbReference type="GeneID" id="18930053"/>
<dbReference type="RefSeq" id="XP_007410030.1">
    <property type="nucleotide sequence ID" value="XM_007409968.1"/>
</dbReference>
<evidence type="ECO:0000256" key="1">
    <source>
        <dbReference type="SAM" id="MobiDB-lite"/>
    </source>
</evidence>
<dbReference type="VEuPathDB" id="FungiDB:MELLADRAFT_63196"/>
<name>F4RLS7_MELLP</name>
<dbReference type="OrthoDB" id="2507501at2759"/>
<evidence type="ECO:0000259" key="2">
    <source>
        <dbReference type="PROSITE" id="PS50802"/>
    </source>
</evidence>
<feature type="region of interest" description="Disordered" evidence="1">
    <location>
        <begin position="71"/>
        <end position="128"/>
    </location>
</feature>
<sequence>MQEESDTDLEDQLSHEYQPFEFIPQGLDHKYEIPNNDKSFQFIPKGFDCKDELQDNDELLESSSEIFDKKPVQRWRSKAVSDSSISEESSSKDGLQDNNELFGISPESFNEKPIRSRGSKRKSDRPIYEELLSEKNPCKKARHASAEEIEVSKQPESLTISKDPFLCYVHPQWIRQYIIGYTNPVGDGNCGYRSVAAGLGKNEKDWVEIKKDMVKELERNRETYSQKNYSGSVFYKHSFEKFRDLLEDTDSPVGKERWLEFPAHAYILANAYQRPIILFSALQPLTFFPTLHPPNDNKPIFICLLNALNHFISVDLLPHFPAPPLYPPWNINRRQEADTWVDKFQKNLDFGQKLFNSGVKESTNSSRVPLVIGDSD</sequence>
<feature type="domain" description="OTU" evidence="2">
    <location>
        <begin position="179"/>
        <end position="317"/>
    </location>
</feature>
<accession>F4RLS7</accession>
<dbReference type="InParanoid" id="F4RLS7"/>
<dbReference type="CDD" id="cd22744">
    <property type="entry name" value="OTU"/>
    <property type="match status" value="1"/>
</dbReference>
<feature type="compositionally biased region" description="Low complexity" evidence="1">
    <location>
        <begin position="78"/>
        <end position="88"/>
    </location>
</feature>
<protein>
    <recommendedName>
        <fullName evidence="2">OTU domain-containing protein</fullName>
    </recommendedName>
</protein>
<organism evidence="4">
    <name type="scientific">Melampsora larici-populina (strain 98AG31 / pathotype 3-4-7)</name>
    <name type="common">Poplar leaf rust fungus</name>
    <dbReference type="NCBI Taxonomy" id="747676"/>
    <lineage>
        <taxon>Eukaryota</taxon>
        <taxon>Fungi</taxon>
        <taxon>Dikarya</taxon>
        <taxon>Basidiomycota</taxon>
        <taxon>Pucciniomycotina</taxon>
        <taxon>Pucciniomycetes</taxon>
        <taxon>Pucciniales</taxon>
        <taxon>Melampsoraceae</taxon>
        <taxon>Melampsora</taxon>
    </lineage>
</organism>
<reference evidence="4" key="1">
    <citation type="journal article" date="2011" name="Proc. Natl. Acad. Sci. U.S.A.">
        <title>Obligate biotrophy features unraveled by the genomic analysis of rust fungi.</title>
        <authorList>
            <person name="Duplessis S."/>
            <person name="Cuomo C.A."/>
            <person name="Lin Y.-C."/>
            <person name="Aerts A."/>
            <person name="Tisserant E."/>
            <person name="Veneault-Fourrey C."/>
            <person name="Joly D.L."/>
            <person name="Hacquard S."/>
            <person name="Amselem J."/>
            <person name="Cantarel B.L."/>
            <person name="Chiu R."/>
            <person name="Coutinho P.M."/>
            <person name="Feau N."/>
            <person name="Field M."/>
            <person name="Frey P."/>
            <person name="Gelhaye E."/>
            <person name="Goldberg J."/>
            <person name="Grabherr M.G."/>
            <person name="Kodira C.D."/>
            <person name="Kohler A."/>
            <person name="Kuees U."/>
            <person name="Lindquist E.A."/>
            <person name="Lucas S.M."/>
            <person name="Mago R."/>
            <person name="Mauceli E."/>
            <person name="Morin E."/>
            <person name="Murat C."/>
            <person name="Pangilinan J.L."/>
            <person name="Park R."/>
            <person name="Pearson M."/>
            <person name="Quesneville H."/>
            <person name="Rouhier N."/>
            <person name="Sakthikumar S."/>
            <person name="Salamov A.A."/>
            <person name="Schmutz J."/>
            <person name="Selles B."/>
            <person name="Shapiro H."/>
            <person name="Tanguay P."/>
            <person name="Tuskan G.A."/>
            <person name="Henrissat B."/>
            <person name="Van de Peer Y."/>
            <person name="Rouze P."/>
            <person name="Ellis J.G."/>
            <person name="Dodds P.N."/>
            <person name="Schein J.E."/>
            <person name="Zhong S."/>
            <person name="Hamelin R.C."/>
            <person name="Grigoriev I.V."/>
            <person name="Szabo L.J."/>
            <person name="Martin F."/>
        </authorList>
    </citation>
    <scope>NUCLEOTIDE SEQUENCE [LARGE SCALE GENOMIC DNA]</scope>
    <source>
        <strain evidence="4">98AG31 / pathotype 3-4-7</strain>
    </source>
</reference>
<evidence type="ECO:0000313" key="3">
    <source>
        <dbReference type="EMBL" id="EGG06590.1"/>
    </source>
</evidence>
<evidence type="ECO:0000313" key="4">
    <source>
        <dbReference type="Proteomes" id="UP000001072"/>
    </source>
</evidence>
<dbReference type="AlphaFoldDB" id="F4RLS7"/>
<dbReference type="PROSITE" id="PS50802">
    <property type="entry name" value="OTU"/>
    <property type="match status" value="1"/>
</dbReference>
<dbReference type="InterPro" id="IPR003323">
    <property type="entry name" value="OTU_dom"/>
</dbReference>